<dbReference type="Gene3D" id="1.10.260.40">
    <property type="entry name" value="lambda repressor-like DNA-binding domains"/>
    <property type="match status" value="1"/>
</dbReference>
<keyword evidence="6" id="KW-1185">Reference proteome</keyword>
<dbReference type="Gene3D" id="1.10.10.2910">
    <property type="match status" value="1"/>
</dbReference>
<comment type="similarity">
    <text evidence="1">Belongs to the short-chain fatty acyl-CoA assimilation regulator (ScfR) family.</text>
</comment>
<sequence>MTAHETKARLAARLQAAREAAGYSKTDVAKLLGTDRQRVHGMETGDRPVDVTTLLQLARLYGRDASSFLMDEEPDITAVPVELRSANQPLSAESRAAIQLWGHLCGMYAQLQAHYGESTGPGRLERWLREGGNSRLRDFAIEGHAQAVRQEMGLDEDSVGARIFNLISSHGIPVFRIALGQNGVEGAFVNYPGLGPVILVNRDKLLTRQIFTAAHELGHVIYEARKQGEAAVTFLGQKNPSESQIDRFASSFLMPRTAIDLFLAQHLQQGEEGLGADDVVHLQRHFGVSYSAMLVRLRRLGHLSAARFDELKLVSPLSRATRLGYVLEPWEYGTPPSSTPEAIVSGLPKAYVTLVLSGLEDGLLSQAAAAEAMLLSLEELERYLYVIGQKEPDLDSELAFYDEHVA</sequence>
<dbReference type="InterPro" id="IPR010982">
    <property type="entry name" value="Lambda_DNA-bd_dom_sf"/>
</dbReference>
<dbReference type="PANTHER" id="PTHR43236:SF1">
    <property type="entry name" value="BLL7220 PROTEIN"/>
    <property type="match status" value="1"/>
</dbReference>
<organism evidence="4 5">
    <name type="scientific">Deinococcus metalli</name>
    <dbReference type="NCBI Taxonomy" id="1141878"/>
    <lineage>
        <taxon>Bacteria</taxon>
        <taxon>Thermotogati</taxon>
        <taxon>Deinococcota</taxon>
        <taxon>Deinococci</taxon>
        <taxon>Deinococcales</taxon>
        <taxon>Deinococcaceae</taxon>
        <taxon>Deinococcus</taxon>
    </lineage>
</organism>
<reference evidence="3" key="1">
    <citation type="journal article" date="2014" name="Int. J. Syst. Evol. Microbiol.">
        <title>Complete genome of a new Firmicutes species belonging to the dominant human colonic microbiota ('Ruminococcus bicirculans') reveals two chromosomes and a selective capacity to utilize plant glucans.</title>
        <authorList>
            <consortium name="NISC Comparative Sequencing Program"/>
            <person name="Wegmann U."/>
            <person name="Louis P."/>
            <person name="Goesmann A."/>
            <person name="Henrissat B."/>
            <person name="Duncan S.H."/>
            <person name="Flint H.J."/>
        </authorList>
    </citation>
    <scope>NUCLEOTIDE SEQUENCE</scope>
    <source>
        <strain evidence="3">CGMCC 1.18437</strain>
    </source>
</reference>
<dbReference type="CDD" id="cd00093">
    <property type="entry name" value="HTH_XRE"/>
    <property type="match status" value="1"/>
</dbReference>
<evidence type="ECO:0000259" key="2">
    <source>
        <dbReference type="PROSITE" id="PS50943"/>
    </source>
</evidence>
<dbReference type="Pfam" id="PF13560">
    <property type="entry name" value="HTH_31"/>
    <property type="match status" value="1"/>
</dbReference>
<evidence type="ECO:0000313" key="6">
    <source>
        <dbReference type="Proteomes" id="UP000619376"/>
    </source>
</evidence>
<evidence type="ECO:0000313" key="5">
    <source>
        <dbReference type="Proteomes" id="UP000539473"/>
    </source>
</evidence>
<dbReference type="PANTHER" id="PTHR43236">
    <property type="entry name" value="ANTITOXIN HIGA1"/>
    <property type="match status" value="1"/>
</dbReference>
<reference evidence="4 5" key="3">
    <citation type="submission" date="2020-08" db="EMBL/GenBank/DDBJ databases">
        <title>Genomic Encyclopedia of Type Strains, Phase IV (KMG-IV): sequencing the most valuable type-strain genomes for metagenomic binning, comparative biology and taxonomic classification.</title>
        <authorList>
            <person name="Goeker M."/>
        </authorList>
    </citation>
    <scope>NUCLEOTIDE SEQUENCE [LARGE SCALE GENOMIC DNA]</scope>
    <source>
        <strain evidence="4 5">DSM 27521</strain>
    </source>
</reference>
<comment type="caution">
    <text evidence="4">The sequence shown here is derived from an EMBL/GenBank/DDBJ whole genome shotgun (WGS) entry which is preliminary data.</text>
</comment>
<feature type="domain" description="HTH cro/C1-type" evidence="2">
    <location>
        <begin position="14"/>
        <end position="68"/>
    </location>
</feature>
<dbReference type="EMBL" id="BNAJ01000015">
    <property type="protein sequence ID" value="GHF61816.1"/>
    <property type="molecule type" value="Genomic_DNA"/>
</dbReference>
<accession>A0A7W8KLD3</accession>
<gene>
    <name evidence="3" type="ORF">GCM10017781_42510</name>
    <name evidence="4" type="ORF">HNQ07_004211</name>
</gene>
<reference evidence="6" key="2">
    <citation type="journal article" date="2019" name="Int. J. Syst. Evol. Microbiol.">
        <title>The Global Catalogue of Microorganisms (GCM) 10K type strain sequencing project: providing services to taxonomists for standard genome sequencing and annotation.</title>
        <authorList>
            <consortium name="The Broad Institute Genomics Platform"/>
            <consortium name="The Broad Institute Genome Sequencing Center for Infectious Disease"/>
            <person name="Wu L."/>
            <person name="Ma J."/>
        </authorList>
    </citation>
    <scope>NUCLEOTIDE SEQUENCE [LARGE SCALE GENOMIC DNA]</scope>
    <source>
        <strain evidence="6">CGMCC 1.18437</strain>
    </source>
</reference>
<reference evidence="3" key="4">
    <citation type="submission" date="2024-05" db="EMBL/GenBank/DDBJ databases">
        <authorList>
            <person name="Sun Q."/>
            <person name="Zhou Y."/>
        </authorList>
    </citation>
    <scope>NUCLEOTIDE SEQUENCE</scope>
    <source>
        <strain evidence="3">CGMCC 1.18437</strain>
    </source>
</reference>
<proteinExistence type="inferred from homology"/>
<dbReference type="InterPro" id="IPR010359">
    <property type="entry name" value="IrrE_HExxH"/>
</dbReference>
<dbReference type="SMART" id="SM00530">
    <property type="entry name" value="HTH_XRE"/>
    <property type="match status" value="1"/>
</dbReference>
<dbReference type="EMBL" id="JACHFK010000014">
    <property type="protein sequence ID" value="MBB5378704.1"/>
    <property type="molecule type" value="Genomic_DNA"/>
</dbReference>
<dbReference type="Proteomes" id="UP000539473">
    <property type="component" value="Unassembled WGS sequence"/>
</dbReference>
<dbReference type="AlphaFoldDB" id="A0A7W8KLD3"/>
<evidence type="ECO:0000256" key="1">
    <source>
        <dbReference type="ARBA" id="ARBA00007227"/>
    </source>
</evidence>
<dbReference type="PROSITE" id="PS50943">
    <property type="entry name" value="HTH_CROC1"/>
    <property type="match status" value="1"/>
</dbReference>
<protein>
    <submittedName>
        <fullName evidence="4">Zn-dependent peptidase ImmA (M78 family)/transcriptional regulator with XRE-family HTH domain</fullName>
    </submittedName>
</protein>
<dbReference type="Proteomes" id="UP000619376">
    <property type="component" value="Unassembled WGS sequence"/>
</dbReference>
<evidence type="ECO:0000313" key="3">
    <source>
        <dbReference type="EMBL" id="GHF61816.1"/>
    </source>
</evidence>
<evidence type="ECO:0000313" key="4">
    <source>
        <dbReference type="EMBL" id="MBB5378704.1"/>
    </source>
</evidence>
<name>A0A7W8KLD3_9DEIO</name>
<dbReference type="GO" id="GO:0003677">
    <property type="term" value="F:DNA binding"/>
    <property type="evidence" value="ECO:0007669"/>
    <property type="project" value="InterPro"/>
</dbReference>
<dbReference type="SUPFAM" id="SSF47413">
    <property type="entry name" value="lambda repressor-like DNA-binding domains"/>
    <property type="match status" value="1"/>
</dbReference>
<dbReference type="InterPro" id="IPR052345">
    <property type="entry name" value="Rad_response_metalloprotease"/>
</dbReference>
<dbReference type="InterPro" id="IPR001387">
    <property type="entry name" value="Cro/C1-type_HTH"/>
</dbReference>
<dbReference type="RefSeq" id="WP_184115371.1">
    <property type="nucleotide sequence ID" value="NZ_BNAJ01000015.1"/>
</dbReference>
<dbReference type="Pfam" id="PF06114">
    <property type="entry name" value="Peptidase_M78"/>
    <property type="match status" value="1"/>
</dbReference>